<keyword evidence="2" id="KW-1185">Reference proteome</keyword>
<dbReference type="AlphaFoldDB" id="A0AAD9NZ42"/>
<dbReference type="Proteomes" id="UP001209878">
    <property type="component" value="Unassembled WGS sequence"/>
</dbReference>
<organism evidence="1 2">
    <name type="scientific">Ridgeia piscesae</name>
    <name type="common">Tubeworm</name>
    <dbReference type="NCBI Taxonomy" id="27915"/>
    <lineage>
        <taxon>Eukaryota</taxon>
        <taxon>Metazoa</taxon>
        <taxon>Spiralia</taxon>
        <taxon>Lophotrochozoa</taxon>
        <taxon>Annelida</taxon>
        <taxon>Polychaeta</taxon>
        <taxon>Sedentaria</taxon>
        <taxon>Canalipalpata</taxon>
        <taxon>Sabellida</taxon>
        <taxon>Siboglinidae</taxon>
        <taxon>Ridgeia</taxon>
    </lineage>
</organism>
<accession>A0AAD9NZ42</accession>
<dbReference type="PANTHER" id="PTHR33332">
    <property type="entry name" value="REVERSE TRANSCRIPTASE DOMAIN-CONTAINING PROTEIN"/>
    <property type="match status" value="1"/>
</dbReference>
<gene>
    <name evidence="1" type="ORF">NP493_246g02081</name>
</gene>
<comment type="caution">
    <text evidence="1">The sequence shown here is derived from an EMBL/GenBank/DDBJ whole genome shotgun (WGS) entry which is preliminary data.</text>
</comment>
<proteinExistence type="predicted"/>
<protein>
    <submittedName>
        <fullName evidence="1">Uncharacterized protein</fullName>
    </submittedName>
</protein>
<reference evidence="1" key="1">
    <citation type="journal article" date="2023" name="Mol. Biol. Evol.">
        <title>Third-Generation Sequencing Reveals the Adaptive Role of the Epigenome in Three Deep-Sea Polychaetes.</title>
        <authorList>
            <person name="Perez M."/>
            <person name="Aroh O."/>
            <person name="Sun Y."/>
            <person name="Lan Y."/>
            <person name="Juniper S.K."/>
            <person name="Young C.R."/>
            <person name="Angers B."/>
            <person name="Qian P.Y."/>
        </authorList>
    </citation>
    <scope>NUCLEOTIDE SEQUENCE</scope>
    <source>
        <strain evidence="1">R07B-5</strain>
    </source>
</reference>
<name>A0AAD9NZ42_RIDPI</name>
<dbReference type="EMBL" id="JAODUO010000245">
    <property type="protein sequence ID" value="KAK2185094.1"/>
    <property type="molecule type" value="Genomic_DNA"/>
</dbReference>
<sequence length="138" mass="15742">MKFNPTKCFIMTLASRKPPPNIYTFCGQQLKSVQSHCYLGVQLSNTLNWAAQCNSVARKAQQTLGVIRRNLNKCPTHIKSIAYTTLVRSILEYASASWDPHCLKHIKTLERIQRQAARFCTQNYSREPGTVTQLLKDL</sequence>
<evidence type="ECO:0000313" key="2">
    <source>
        <dbReference type="Proteomes" id="UP001209878"/>
    </source>
</evidence>
<evidence type="ECO:0000313" key="1">
    <source>
        <dbReference type="EMBL" id="KAK2185094.1"/>
    </source>
</evidence>